<keyword evidence="2" id="KW-1185">Reference proteome</keyword>
<dbReference type="EMBL" id="JAACYS010000110">
    <property type="protein sequence ID" value="NCU19036.1"/>
    <property type="molecule type" value="Genomic_DNA"/>
</dbReference>
<proteinExistence type="predicted"/>
<gene>
    <name evidence="1" type="ORF">GW534_15305</name>
</gene>
<protein>
    <submittedName>
        <fullName evidence="1">Uncharacterized protein</fullName>
    </submittedName>
</protein>
<reference evidence="1 2" key="1">
    <citation type="submission" date="2020-01" db="EMBL/GenBank/DDBJ databases">
        <title>A novel Bacillus sp. from Pasinler.</title>
        <authorList>
            <person name="Adiguzel A."/>
            <person name="Ay H."/>
            <person name="Baltaci M.O."/>
        </authorList>
    </citation>
    <scope>NUCLEOTIDE SEQUENCE [LARGE SCALE GENOMIC DNA]</scope>
    <source>
        <strain evidence="1 2">P1</strain>
    </source>
</reference>
<evidence type="ECO:0000313" key="2">
    <source>
        <dbReference type="Proteomes" id="UP000743899"/>
    </source>
</evidence>
<dbReference type="RefSeq" id="WP_161921857.1">
    <property type="nucleotide sequence ID" value="NZ_JAACYS010000110.1"/>
</dbReference>
<name>A0ABX0A6E4_9BACI</name>
<evidence type="ECO:0000313" key="1">
    <source>
        <dbReference type="EMBL" id="NCU19036.1"/>
    </source>
</evidence>
<accession>A0ABX0A6E4</accession>
<dbReference type="Proteomes" id="UP000743899">
    <property type="component" value="Unassembled WGS sequence"/>
</dbReference>
<sequence>MPTIRQGIRSMFSIKEKFTQSFRLDRFLTKSSLEKVVKNEQAKSAYYHCEYIWKRNKTEKRRSFD</sequence>
<organism evidence="1 2">
    <name type="scientific">Pallidibacillus pasinlerensis</name>
    <dbReference type="NCBI Taxonomy" id="2703818"/>
    <lineage>
        <taxon>Bacteria</taxon>
        <taxon>Bacillati</taxon>
        <taxon>Bacillota</taxon>
        <taxon>Bacilli</taxon>
        <taxon>Bacillales</taxon>
        <taxon>Bacillaceae</taxon>
        <taxon>Pallidibacillus</taxon>
    </lineage>
</organism>
<comment type="caution">
    <text evidence="1">The sequence shown here is derived from an EMBL/GenBank/DDBJ whole genome shotgun (WGS) entry which is preliminary data.</text>
</comment>